<keyword evidence="4" id="KW-1185">Reference proteome</keyword>
<dbReference type="RefSeq" id="WP_281465584.1">
    <property type="nucleotide sequence ID" value="NZ_CP124535.1"/>
</dbReference>
<organism evidence="3 4">
    <name type="scientific">Fuscovulum ytuae</name>
    <dbReference type="NCBI Taxonomy" id="3042299"/>
    <lineage>
        <taxon>Bacteria</taxon>
        <taxon>Pseudomonadati</taxon>
        <taxon>Pseudomonadota</taxon>
        <taxon>Alphaproteobacteria</taxon>
        <taxon>Rhodobacterales</taxon>
        <taxon>Paracoccaceae</taxon>
        <taxon>Fuscovulum</taxon>
    </lineage>
</organism>
<evidence type="ECO:0008006" key="5">
    <source>
        <dbReference type="Google" id="ProtNLM"/>
    </source>
</evidence>
<name>A0ABY8Q4N4_9RHOB</name>
<feature type="region of interest" description="Disordered" evidence="1">
    <location>
        <begin position="78"/>
        <end position="141"/>
    </location>
</feature>
<evidence type="ECO:0000313" key="3">
    <source>
        <dbReference type="EMBL" id="WGV15833.1"/>
    </source>
</evidence>
<feature type="compositionally biased region" description="Basic and acidic residues" evidence="1">
    <location>
        <begin position="116"/>
        <end position="129"/>
    </location>
</feature>
<gene>
    <name evidence="3" type="ORF">QF092_16515</name>
</gene>
<evidence type="ECO:0000256" key="2">
    <source>
        <dbReference type="SAM" id="SignalP"/>
    </source>
</evidence>
<sequence length="141" mass="14695">MMGRKKFVGALVVGAMSAAPAMADVYSERIVQQLEAQGFRSISTERTWLGRTRITAEGRDGQREIIVNPNTGEILRDLLLTGNGGGSGRSGLVNVSQDDDDDDDDNGGKSSSNGDKSNDRSGSGRDRNGGDSGGSNGGDSD</sequence>
<evidence type="ECO:0000313" key="4">
    <source>
        <dbReference type="Proteomes" id="UP001230978"/>
    </source>
</evidence>
<feature type="chain" id="PRO_5045229860" description="PepSY domain-containing protein" evidence="2">
    <location>
        <begin position="24"/>
        <end position="141"/>
    </location>
</feature>
<dbReference type="EMBL" id="CP124535">
    <property type="protein sequence ID" value="WGV15833.1"/>
    <property type="molecule type" value="Genomic_DNA"/>
</dbReference>
<accession>A0ABY8Q4N4</accession>
<feature type="signal peptide" evidence="2">
    <location>
        <begin position="1"/>
        <end position="23"/>
    </location>
</feature>
<reference evidence="3 4" key="1">
    <citation type="submission" date="2023-04" db="EMBL/GenBank/DDBJ databases">
        <title>YMD61, complete Genome.</title>
        <authorList>
            <person name="Zhang J."/>
        </authorList>
    </citation>
    <scope>NUCLEOTIDE SEQUENCE [LARGE SCALE GENOMIC DNA]</scope>
    <source>
        <strain evidence="3 4">YMD61</strain>
    </source>
</reference>
<protein>
    <recommendedName>
        <fullName evidence="5">PepSY domain-containing protein</fullName>
    </recommendedName>
</protein>
<feature type="compositionally biased region" description="Gly residues" evidence="1">
    <location>
        <begin position="130"/>
        <end position="141"/>
    </location>
</feature>
<keyword evidence="2" id="KW-0732">Signal</keyword>
<proteinExistence type="predicted"/>
<evidence type="ECO:0000256" key="1">
    <source>
        <dbReference type="SAM" id="MobiDB-lite"/>
    </source>
</evidence>
<dbReference type="Proteomes" id="UP001230978">
    <property type="component" value="Chromosome"/>
</dbReference>